<reference evidence="1 2" key="1">
    <citation type="submission" date="2019-05" db="EMBL/GenBank/DDBJ databases">
        <title>Another draft genome of Portunus trituberculatus and its Hox gene families provides insights of decapod evolution.</title>
        <authorList>
            <person name="Jeong J.-H."/>
            <person name="Song I."/>
            <person name="Kim S."/>
            <person name="Choi T."/>
            <person name="Kim D."/>
            <person name="Ryu S."/>
            <person name="Kim W."/>
        </authorList>
    </citation>
    <scope>NUCLEOTIDE SEQUENCE [LARGE SCALE GENOMIC DNA]</scope>
    <source>
        <tissue evidence="1">Muscle</tissue>
    </source>
</reference>
<dbReference type="EMBL" id="VSRR010000049">
    <property type="protein sequence ID" value="MPC08941.1"/>
    <property type="molecule type" value="Genomic_DNA"/>
</dbReference>
<dbReference type="Proteomes" id="UP000324222">
    <property type="component" value="Unassembled WGS sequence"/>
</dbReference>
<keyword evidence="2" id="KW-1185">Reference proteome</keyword>
<sequence>MRVKAKAGGRGGIGDPEELQVGDIVECCGEAPDQPLIHLYQRPILLHRAHPRRCHCRRHHHQRHCRGHR</sequence>
<name>A0A5B7CJI9_PORTR</name>
<proteinExistence type="predicted"/>
<organism evidence="1 2">
    <name type="scientific">Portunus trituberculatus</name>
    <name type="common">Swimming crab</name>
    <name type="synonym">Neptunus trituberculatus</name>
    <dbReference type="NCBI Taxonomy" id="210409"/>
    <lineage>
        <taxon>Eukaryota</taxon>
        <taxon>Metazoa</taxon>
        <taxon>Ecdysozoa</taxon>
        <taxon>Arthropoda</taxon>
        <taxon>Crustacea</taxon>
        <taxon>Multicrustacea</taxon>
        <taxon>Malacostraca</taxon>
        <taxon>Eumalacostraca</taxon>
        <taxon>Eucarida</taxon>
        <taxon>Decapoda</taxon>
        <taxon>Pleocyemata</taxon>
        <taxon>Brachyura</taxon>
        <taxon>Eubrachyura</taxon>
        <taxon>Portunoidea</taxon>
        <taxon>Portunidae</taxon>
        <taxon>Portuninae</taxon>
        <taxon>Portunus</taxon>
    </lineage>
</organism>
<dbReference type="AlphaFoldDB" id="A0A5B7CJI9"/>
<evidence type="ECO:0000313" key="1">
    <source>
        <dbReference type="EMBL" id="MPC08941.1"/>
    </source>
</evidence>
<gene>
    <name evidence="1" type="ORF">E2C01_001538</name>
</gene>
<comment type="caution">
    <text evidence="1">The sequence shown here is derived from an EMBL/GenBank/DDBJ whole genome shotgun (WGS) entry which is preliminary data.</text>
</comment>
<evidence type="ECO:0000313" key="2">
    <source>
        <dbReference type="Proteomes" id="UP000324222"/>
    </source>
</evidence>
<protein>
    <submittedName>
        <fullName evidence="1">Uncharacterized protein</fullName>
    </submittedName>
</protein>
<accession>A0A5B7CJI9</accession>